<gene>
    <name evidence="3" type="ORF">HF086_014609</name>
</gene>
<dbReference type="PANTHER" id="PTHR47331">
    <property type="entry name" value="PHD-TYPE DOMAIN-CONTAINING PROTEIN"/>
    <property type="match status" value="1"/>
</dbReference>
<dbReference type="PANTHER" id="PTHR47331:SF1">
    <property type="entry name" value="GAG-LIKE PROTEIN"/>
    <property type="match status" value="1"/>
</dbReference>
<evidence type="ECO:0000256" key="1">
    <source>
        <dbReference type="SAM" id="Coils"/>
    </source>
</evidence>
<comment type="caution">
    <text evidence="3">The sequence shown here is derived from an EMBL/GenBank/DDBJ whole genome shotgun (WGS) entry which is preliminary data.</text>
</comment>
<dbReference type="CDD" id="cd00303">
    <property type="entry name" value="retropepsin_like"/>
    <property type="match status" value="1"/>
</dbReference>
<organism evidence="3 4">
    <name type="scientific">Spodoptera exigua</name>
    <name type="common">Beet armyworm</name>
    <name type="synonym">Noctua fulgens</name>
    <dbReference type="NCBI Taxonomy" id="7107"/>
    <lineage>
        <taxon>Eukaryota</taxon>
        <taxon>Metazoa</taxon>
        <taxon>Ecdysozoa</taxon>
        <taxon>Arthropoda</taxon>
        <taxon>Hexapoda</taxon>
        <taxon>Insecta</taxon>
        <taxon>Pterygota</taxon>
        <taxon>Neoptera</taxon>
        <taxon>Endopterygota</taxon>
        <taxon>Lepidoptera</taxon>
        <taxon>Glossata</taxon>
        <taxon>Ditrysia</taxon>
        <taxon>Noctuoidea</taxon>
        <taxon>Noctuidae</taxon>
        <taxon>Amphipyrinae</taxon>
        <taxon>Spodoptera</taxon>
    </lineage>
</organism>
<dbReference type="Gene3D" id="2.40.70.10">
    <property type="entry name" value="Acid Proteases"/>
    <property type="match status" value="1"/>
</dbReference>
<feature type="region of interest" description="Disordered" evidence="2">
    <location>
        <begin position="390"/>
        <end position="413"/>
    </location>
</feature>
<dbReference type="SUPFAM" id="SSF52266">
    <property type="entry name" value="SGNH hydrolase"/>
    <property type="match status" value="1"/>
</dbReference>
<evidence type="ECO:0000313" key="4">
    <source>
        <dbReference type="Proteomes" id="UP000814243"/>
    </source>
</evidence>
<reference evidence="3" key="1">
    <citation type="journal article" date="2021" name="G3 (Bethesda)">
        <title>Genome and transcriptome analysis of the beet armyworm Spodoptera exigua reveals targets for pest control. .</title>
        <authorList>
            <person name="Simon S."/>
            <person name="Breeschoten T."/>
            <person name="Jansen H.J."/>
            <person name="Dirks R.P."/>
            <person name="Schranz M.E."/>
            <person name="Ros V.I.D."/>
        </authorList>
    </citation>
    <scope>NUCLEOTIDE SEQUENCE</scope>
    <source>
        <strain evidence="3">TB_SE_WUR_2020</strain>
    </source>
</reference>
<dbReference type="EMBL" id="JACEFF010000805">
    <property type="protein sequence ID" value="KAH9630868.1"/>
    <property type="molecule type" value="Genomic_DNA"/>
</dbReference>
<evidence type="ECO:0000313" key="3">
    <source>
        <dbReference type="EMBL" id="KAH9630868.1"/>
    </source>
</evidence>
<proteinExistence type="predicted"/>
<keyword evidence="1" id="KW-0175">Coiled coil</keyword>
<evidence type="ECO:0008006" key="5">
    <source>
        <dbReference type="Google" id="ProtNLM"/>
    </source>
</evidence>
<protein>
    <recommendedName>
        <fullName evidence="5">Peptidase aspartic putative domain-containing protein</fullName>
    </recommendedName>
</protein>
<evidence type="ECO:0000256" key="2">
    <source>
        <dbReference type="SAM" id="MobiDB-lite"/>
    </source>
</evidence>
<dbReference type="AlphaFoldDB" id="A0A922M639"/>
<dbReference type="Proteomes" id="UP000814243">
    <property type="component" value="Unassembled WGS sequence"/>
</dbReference>
<feature type="compositionally biased region" description="Basic residues" evidence="2">
    <location>
        <begin position="393"/>
        <end position="408"/>
    </location>
</feature>
<sequence>MEEEAKPIATAKSDYMPTTLKPKNNIKVPDKSLKLLTCPMCRQNHFIFACEQFKGLSVHARIKKAQGLKICMNCLRPGHDDSRCKLGHCKYCRQKHNTLLHVDNDNVLSSVHNTALSATQMSSSRIILLSTALVRVTDADGNHHSARVLLDSGSTTNFISEDFVRKLHIPTYITNTKVTGINSHFSSCSQGCSVSLQSIDDNEYELNIDCFVLPKVSTSVPHTYVDTSNIRIPSNVRLADPTYYIPSSIDILVGAEVFWGIIGTGRIALGTHKPTLLESKLGWLISVRKHREISSQSNYDVNSLNSSSSIYLSDNARSLPNLSKALLNHEVEELRSEIMKLRIDLERTQNEVDNLNSENHTLQQIVASQQTKIDKLKLLCSGSSNIENSLLSSHKRNKSQKSKPKPVKKPLNLNDSYSEMNIHFADTIETPISNAQHTNLTSQYLKINIESPQNQQSETQNDLPRTELSQIPVTTETQPCRNRVLIFSDEHTNMRNILQNLIGSNFIVSSLSKPGATTDKLLESLVDLCKDLNKLDYVIIVSGKNDRNPLRMQSKLYFFVDKLAHTNVLLCNTKRSRYLSESKLRETFQYVCSQFGHSTFVNVDYKVPYISYFVVLCRLMLREILHLNYKHKYIQYIDHNSKENKTTKTTSTQTDLTLQPNLSSVETQTENHFFRN</sequence>
<dbReference type="InterPro" id="IPR021109">
    <property type="entry name" value="Peptidase_aspartic_dom_sf"/>
</dbReference>
<accession>A0A922M639</accession>
<feature type="coiled-coil region" evidence="1">
    <location>
        <begin position="324"/>
        <end position="365"/>
    </location>
</feature>
<name>A0A922M639_SPOEX</name>